<comment type="caution">
    <text evidence="1">The sequence shown here is derived from an EMBL/GenBank/DDBJ whole genome shotgun (WGS) entry which is preliminary data.</text>
</comment>
<dbReference type="EMBL" id="SVCA01000003">
    <property type="protein sequence ID" value="MBE6084719.1"/>
    <property type="molecule type" value="Genomic_DNA"/>
</dbReference>
<gene>
    <name evidence="1" type="ORF">E7203_04515</name>
</gene>
<organism evidence="1 2">
    <name type="scientific">Selenomonas ruminantium</name>
    <dbReference type="NCBI Taxonomy" id="971"/>
    <lineage>
        <taxon>Bacteria</taxon>
        <taxon>Bacillati</taxon>
        <taxon>Bacillota</taxon>
        <taxon>Negativicutes</taxon>
        <taxon>Selenomonadales</taxon>
        <taxon>Selenomonadaceae</taxon>
        <taxon>Selenomonas</taxon>
    </lineage>
</organism>
<name>A0A927ZQ35_SELRU</name>
<reference evidence="1" key="1">
    <citation type="submission" date="2019-04" db="EMBL/GenBank/DDBJ databases">
        <title>Evolution of Biomass-Degrading Anaerobic Consortia Revealed by Metagenomics.</title>
        <authorList>
            <person name="Peng X."/>
        </authorList>
    </citation>
    <scope>NUCLEOTIDE SEQUENCE</scope>
    <source>
        <strain evidence="1">SIG242</strain>
    </source>
</reference>
<protein>
    <submittedName>
        <fullName evidence="1">Uncharacterized protein</fullName>
    </submittedName>
</protein>
<dbReference type="RefSeq" id="WP_303668792.1">
    <property type="nucleotide sequence ID" value="NZ_SVCA01000003.1"/>
</dbReference>
<accession>A0A927ZQ35</accession>
<dbReference type="Proteomes" id="UP000772151">
    <property type="component" value="Unassembled WGS sequence"/>
</dbReference>
<dbReference type="AlphaFoldDB" id="A0A927ZQ35"/>
<sequence length="246" mass="28597">MYNQVRTDTRNSLARRAIKAVFNKDFYKEQEDMVSFYQQYLSNSGLSKTSQVFRFSWLKQSRRMITYKLTDTLLQTLPADWQKMARLYYAEDKPQVKISSALFISSSTLNNWDVRLLEMVVNYAILLRISKDDVFYLPRLINMVKALSDLSMLVKRLDQLGKTDIVSPAFIANINQRMVNYRAIINIMDNHRLNHDQGLLEMVVTAKCNSPMSTACEIADACDGIHPTVVGKYLKDFYREIDYLLV</sequence>
<evidence type="ECO:0000313" key="1">
    <source>
        <dbReference type="EMBL" id="MBE6084719.1"/>
    </source>
</evidence>
<evidence type="ECO:0000313" key="2">
    <source>
        <dbReference type="Proteomes" id="UP000772151"/>
    </source>
</evidence>
<proteinExistence type="predicted"/>